<evidence type="ECO:0000313" key="3">
    <source>
        <dbReference type="EMBL" id="ABJ82569.1"/>
    </source>
</evidence>
<keyword evidence="2" id="KW-0564">Palmitate</keyword>
<dbReference type="GO" id="GO:0015562">
    <property type="term" value="F:efflux transmembrane transporter activity"/>
    <property type="evidence" value="ECO:0007669"/>
    <property type="project" value="InterPro"/>
</dbReference>
<evidence type="ECO:0000256" key="2">
    <source>
        <dbReference type="RuleBase" id="RU362097"/>
    </source>
</evidence>
<reference evidence="3" key="1">
    <citation type="submission" date="2006-10" db="EMBL/GenBank/DDBJ databases">
        <title>Complete sequence of Solibacter usitatus Ellin6076.</title>
        <authorList>
            <consortium name="US DOE Joint Genome Institute"/>
            <person name="Copeland A."/>
            <person name="Lucas S."/>
            <person name="Lapidus A."/>
            <person name="Barry K."/>
            <person name="Detter J.C."/>
            <person name="Glavina del Rio T."/>
            <person name="Hammon N."/>
            <person name="Israni S."/>
            <person name="Dalin E."/>
            <person name="Tice H."/>
            <person name="Pitluck S."/>
            <person name="Thompson L.S."/>
            <person name="Brettin T."/>
            <person name="Bruce D."/>
            <person name="Han C."/>
            <person name="Tapia R."/>
            <person name="Gilna P."/>
            <person name="Schmutz J."/>
            <person name="Larimer F."/>
            <person name="Land M."/>
            <person name="Hauser L."/>
            <person name="Kyrpides N."/>
            <person name="Mikhailova N."/>
            <person name="Janssen P.H."/>
            <person name="Kuske C.R."/>
            <person name="Richardson P."/>
        </authorList>
    </citation>
    <scope>NUCLEOTIDE SEQUENCE</scope>
    <source>
        <strain evidence="3">Ellin6076</strain>
    </source>
</reference>
<keyword evidence="2" id="KW-0472">Membrane</keyword>
<dbReference type="SUPFAM" id="SSF56954">
    <property type="entry name" value="Outer membrane efflux proteins (OEP)"/>
    <property type="match status" value="1"/>
</dbReference>
<protein>
    <submittedName>
        <fullName evidence="3">RND efflux system, outer membrane lipoprotein, NodT family</fullName>
    </submittedName>
</protein>
<organism evidence="3">
    <name type="scientific">Solibacter usitatus (strain Ellin6076)</name>
    <dbReference type="NCBI Taxonomy" id="234267"/>
    <lineage>
        <taxon>Bacteria</taxon>
        <taxon>Pseudomonadati</taxon>
        <taxon>Acidobacteriota</taxon>
        <taxon>Terriglobia</taxon>
        <taxon>Bryobacterales</taxon>
        <taxon>Solibacteraceae</taxon>
        <taxon>Candidatus Solibacter</taxon>
    </lineage>
</organism>
<proteinExistence type="inferred from homology"/>
<feature type="chain" id="PRO_5001441916" evidence="2">
    <location>
        <begin position="28"/>
        <end position="495"/>
    </location>
</feature>
<keyword evidence="2" id="KW-0732">Signal</keyword>
<keyword evidence="2" id="KW-0812">Transmembrane</keyword>
<dbReference type="PANTHER" id="PTHR30203">
    <property type="entry name" value="OUTER MEMBRANE CATION EFFLUX PROTEIN"/>
    <property type="match status" value="1"/>
</dbReference>
<accession>Q028I3</accession>
<keyword evidence="2" id="KW-1134">Transmembrane beta strand</keyword>
<dbReference type="PROSITE" id="PS51257">
    <property type="entry name" value="PROKAR_LIPOPROTEIN"/>
    <property type="match status" value="1"/>
</dbReference>
<sequence length="495" mass="52500" precursor="true">MMRTTSLWAAACAILLLAGCTVGPNYKRPTAPAPPAFKEQPPPNFKEADAAGWKQAHPGDAFLKGKWWEVYQDPALNALEEQVALNNQNVMQAEAQFRQAKAAVRVARAALFPTIGTGASTTVSRAQGGTGGFGNSGNSSPGARVVYSLPVDASWEPDLWGSIRRGVTGAAATAQSFAAEVENARLLYQSELASDYFQMHSIDAEIDLLKRTEASYAEYLTLTQNRFKGGVASDLDVAQAESQLYGTQASLIDLGVERAAFEHAIAILIGKAPAEVTLPSALLATLPPPVPVGVPSQLLERRPDIAASERRVAAANEQIGIAMAAFYPNLTLSGSVGLQNSTISRVISAPTYLWSLGGGLAYTLFDAGRRRAIVVSQQAAYDATVAAYRETVLTALQQVEDNLAALRILEQEAAKIGDTVSSAQRALNISTAQYRAGTTSYLTVLTSQAQLLSAERTAVTLQSRRLTSSVQLIEAIGGGWNASQLPSTQSVTSTK</sequence>
<keyword evidence="2 3" id="KW-0449">Lipoprotein</keyword>
<dbReference type="InterPro" id="IPR003423">
    <property type="entry name" value="OMP_efflux"/>
</dbReference>
<dbReference type="AlphaFoldDB" id="Q028I3"/>
<comment type="similarity">
    <text evidence="1 2">Belongs to the outer membrane factor (OMF) (TC 1.B.17) family.</text>
</comment>
<dbReference type="NCBIfam" id="TIGR01845">
    <property type="entry name" value="outer_NodT"/>
    <property type="match status" value="1"/>
</dbReference>
<dbReference type="eggNOG" id="COG1538">
    <property type="taxonomic scope" value="Bacteria"/>
</dbReference>
<dbReference type="STRING" id="234267.Acid_1578"/>
<dbReference type="GO" id="GO:0005886">
    <property type="term" value="C:plasma membrane"/>
    <property type="evidence" value="ECO:0007669"/>
    <property type="project" value="UniProtKB-SubCell"/>
</dbReference>
<evidence type="ECO:0000256" key="1">
    <source>
        <dbReference type="ARBA" id="ARBA00007613"/>
    </source>
</evidence>
<comment type="subcellular location">
    <subcellularLocation>
        <location evidence="2">Cell membrane</location>
        <topology evidence="2">Lipid-anchor</topology>
    </subcellularLocation>
</comment>
<dbReference type="Gene3D" id="2.20.200.10">
    <property type="entry name" value="Outer membrane efflux proteins (OEP)"/>
    <property type="match status" value="1"/>
</dbReference>
<gene>
    <name evidence="3" type="ordered locus">Acid_1578</name>
</gene>
<dbReference type="InterPro" id="IPR010131">
    <property type="entry name" value="MdtP/NodT-like"/>
</dbReference>
<dbReference type="EMBL" id="CP000473">
    <property type="protein sequence ID" value="ABJ82569.1"/>
    <property type="molecule type" value="Genomic_DNA"/>
</dbReference>
<dbReference type="Gene3D" id="1.20.1600.10">
    <property type="entry name" value="Outer membrane efflux proteins (OEP)"/>
    <property type="match status" value="1"/>
</dbReference>
<dbReference type="HOGENOM" id="CLU_012817_13_1_0"/>
<dbReference type="InParanoid" id="Q028I3"/>
<dbReference type="Pfam" id="PF02321">
    <property type="entry name" value="OEP"/>
    <property type="match status" value="2"/>
</dbReference>
<dbReference type="KEGG" id="sus:Acid_1578"/>
<dbReference type="PANTHER" id="PTHR30203:SF33">
    <property type="entry name" value="BLR4455 PROTEIN"/>
    <property type="match status" value="1"/>
</dbReference>
<feature type="signal peptide" evidence="2">
    <location>
        <begin position="1"/>
        <end position="27"/>
    </location>
</feature>
<name>Q028I3_SOLUE</name>